<keyword evidence="1" id="KW-0732">Signal</keyword>
<dbReference type="GeneID" id="83709332"/>
<protein>
    <submittedName>
        <fullName evidence="2">Uncharacterized protein</fullName>
    </submittedName>
</protein>
<organism evidence="2 3">
    <name type="scientific">Mitsuokella jalaludinii</name>
    <dbReference type="NCBI Taxonomy" id="187979"/>
    <lineage>
        <taxon>Bacteria</taxon>
        <taxon>Bacillati</taxon>
        <taxon>Bacillota</taxon>
        <taxon>Negativicutes</taxon>
        <taxon>Selenomonadales</taxon>
        <taxon>Selenomonadaceae</taxon>
        <taxon>Mitsuokella</taxon>
    </lineage>
</organism>
<evidence type="ECO:0000313" key="3">
    <source>
        <dbReference type="Proteomes" id="UP000095546"/>
    </source>
</evidence>
<dbReference type="RefSeq" id="WP_036376952.1">
    <property type="nucleotide sequence ID" value="NZ_CABIWZ010000010.1"/>
</dbReference>
<keyword evidence="3" id="KW-1185">Reference proteome</keyword>
<feature type="signal peptide" evidence="1">
    <location>
        <begin position="1"/>
        <end position="27"/>
    </location>
</feature>
<accession>A0A174AFJ7</accession>
<gene>
    <name evidence="2" type="ORF">ERS852385_01552</name>
</gene>
<dbReference type="EMBL" id="CYYU01000010">
    <property type="protein sequence ID" value="CUN86298.1"/>
    <property type="molecule type" value="Genomic_DNA"/>
</dbReference>
<feature type="chain" id="PRO_5008017650" evidence="1">
    <location>
        <begin position="28"/>
        <end position="129"/>
    </location>
</feature>
<reference evidence="2 3" key="1">
    <citation type="submission" date="2015-09" db="EMBL/GenBank/DDBJ databases">
        <authorList>
            <consortium name="Pathogen Informatics"/>
        </authorList>
    </citation>
    <scope>NUCLEOTIDE SEQUENCE [LARGE SCALE GENOMIC DNA]</scope>
    <source>
        <strain evidence="2 3">2789STDY5608828</strain>
    </source>
</reference>
<dbReference type="Proteomes" id="UP000095546">
    <property type="component" value="Unassembled WGS sequence"/>
</dbReference>
<dbReference type="OrthoDB" id="9871508at2"/>
<dbReference type="AlphaFoldDB" id="A0A174AFJ7"/>
<proteinExistence type="predicted"/>
<name>A0A174AFJ7_9FIRM</name>
<evidence type="ECO:0000313" key="2">
    <source>
        <dbReference type="EMBL" id="CUN86298.1"/>
    </source>
</evidence>
<evidence type="ECO:0000256" key="1">
    <source>
        <dbReference type="SAM" id="SignalP"/>
    </source>
</evidence>
<sequence>MKIMKLSFLAMLVAAVAAVYVPTACSAAYVTAYEQHVDEKYVVDTSTVYRPDAEHINVGVYYTDNIKNKTYPYVYKFWYNTGRGAWYILEQKNAAESGDIYEDDTHYWSIVEEKSIAQDVLKVVLAYAG</sequence>
<dbReference type="STRING" id="187979.ERS852385_01552"/>